<feature type="domain" description="Guanylate cyclase" evidence="1">
    <location>
        <begin position="220"/>
        <end position="340"/>
    </location>
</feature>
<dbReference type="GO" id="GO:0004016">
    <property type="term" value="F:adenylate cyclase activity"/>
    <property type="evidence" value="ECO:0007669"/>
    <property type="project" value="UniProtKB-ARBA"/>
</dbReference>
<dbReference type="OrthoDB" id="2974768at2"/>
<dbReference type="Proteomes" id="UP000027647">
    <property type="component" value="Unassembled WGS sequence"/>
</dbReference>
<organism evidence="2 3">
    <name type="scientific">Erythrobacter longus</name>
    <dbReference type="NCBI Taxonomy" id="1044"/>
    <lineage>
        <taxon>Bacteria</taxon>
        <taxon>Pseudomonadati</taxon>
        <taxon>Pseudomonadota</taxon>
        <taxon>Alphaproteobacteria</taxon>
        <taxon>Sphingomonadales</taxon>
        <taxon>Erythrobacteraceae</taxon>
        <taxon>Erythrobacter/Porphyrobacter group</taxon>
        <taxon>Erythrobacter</taxon>
    </lineage>
</organism>
<dbReference type="InterPro" id="IPR001054">
    <property type="entry name" value="A/G_cyclase"/>
</dbReference>
<comment type="caution">
    <text evidence="2">The sequence shown here is derived from an EMBL/GenBank/DDBJ whole genome shotgun (WGS) entry which is preliminary data.</text>
</comment>
<sequence length="397" mass="43168">MIPDQLEAVPCEAGASGSVIVFCGHMFNSGSEAETSLAQRISNHLDELDVAVGYGPLACGADIVIAEELLKRGAELNVVLPFAEEDFIDESVTSGGHDWAERYYACRNAAKTISFATPSDYVGDDNQFAYNTLYAMGLALLRSEKRREQGIDCEAYQIAVVSDEFASFSSTGKAGTKADMKLWQGLGRKTVTIPAGKVPRNMRFPKRGKIGDGTKREIRSIIFADYKGFSRLGERELPEFMHTIMGRIGQVLSDYGDHVEFRNTWGDAVYAIVDAPKKAAAVALALQDALSDIPRGLVPSGAVAGMRIGVHYGPIWVGTDRITGNRLWYGGEVNRTARIEPVTPVGGVYCTESFAAALLMDNCHECKFTSVGRVLLPKKYGEVELYHLESAGEVDNS</sequence>
<dbReference type="CDD" id="cd07302">
    <property type="entry name" value="CHD"/>
    <property type="match status" value="1"/>
</dbReference>
<protein>
    <recommendedName>
        <fullName evidence="1">Guanylate cyclase domain-containing protein</fullName>
    </recommendedName>
</protein>
<gene>
    <name evidence="2" type="ORF">EH31_11630</name>
</gene>
<accession>A0A074M526</accession>
<evidence type="ECO:0000259" key="1">
    <source>
        <dbReference type="PROSITE" id="PS50125"/>
    </source>
</evidence>
<dbReference type="Gene3D" id="3.30.70.1230">
    <property type="entry name" value="Nucleotide cyclase"/>
    <property type="match status" value="1"/>
</dbReference>
<name>A0A074M526_ERYLO</name>
<dbReference type="STRING" id="1044.EH31_11630"/>
<dbReference type="Pfam" id="PF00211">
    <property type="entry name" value="Guanylate_cyc"/>
    <property type="match status" value="1"/>
</dbReference>
<dbReference type="eggNOG" id="COG2114">
    <property type="taxonomic scope" value="Bacteria"/>
</dbReference>
<dbReference type="PROSITE" id="PS50125">
    <property type="entry name" value="GUANYLATE_CYCLASE_2"/>
    <property type="match status" value="1"/>
</dbReference>
<proteinExistence type="predicted"/>
<dbReference type="AlphaFoldDB" id="A0A074M526"/>
<dbReference type="SUPFAM" id="SSF55073">
    <property type="entry name" value="Nucleotide cyclase"/>
    <property type="match status" value="1"/>
</dbReference>
<evidence type="ECO:0000313" key="2">
    <source>
        <dbReference type="EMBL" id="KEO89796.1"/>
    </source>
</evidence>
<dbReference type="GO" id="GO:0035556">
    <property type="term" value="P:intracellular signal transduction"/>
    <property type="evidence" value="ECO:0007669"/>
    <property type="project" value="InterPro"/>
</dbReference>
<evidence type="ECO:0000313" key="3">
    <source>
        <dbReference type="Proteomes" id="UP000027647"/>
    </source>
</evidence>
<dbReference type="GO" id="GO:0009190">
    <property type="term" value="P:cyclic nucleotide biosynthetic process"/>
    <property type="evidence" value="ECO:0007669"/>
    <property type="project" value="InterPro"/>
</dbReference>
<dbReference type="RefSeq" id="WP_051699182.1">
    <property type="nucleotide sequence ID" value="NZ_JMIW01000004.1"/>
</dbReference>
<dbReference type="SMART" id="SM00044">
    <property type="entry name" value="CYCc"/>
    <property type="match status" value="1"/>
</dbReference>
<dbReference type="EMBL" id="JMIW01000004">
    <property type="protein sequence ID" value="KEO89796.1"/>
    <property type="molecule type" value="Genomic_DNA"/>
</dbReference>
<dbReference type="InterPro" id="IPR029787">
    <property type="entry name" value="Nucleotide_cyclase"/>
</dbReference>
<reference evidence="2 3" key="1">
    <citation type="submission" date="2014-04" db="EMBL/GenBank/DDBJ databases">
        <title>A comprehensive comparison of genomes of Erythrobacter spp. strains.</title>
        <authorList>
            <person name="Zheng Q."/>
        </authorList>
    </citation>
    <scope>NUCLEOTIDE SEQUENCE [LARGE SCALE GENOMIC DNA]</scope>
    <source>
        <strain evidence="2 3">DSM 6997</strain>
    </source>
</reference>
<keyword evidence="3" id="KW-1185">Reference proteome</keyword>